<proteinExistence type="predicted"/>
<sequence length="185" mass="20419">MQDKVTAQMVTDAITRFEVNAAKNFRHDDPDLTPRTLPVLVASNVSVDEAEMFFTSRVANLATFFQDDATGDVFVTKVSNAPANRALEGLDNGVAGYVNAYSPFLYGDVDVEMLISPSYVVFDYAIQPRLLPAGEVDAEPPRGVPTFRIVIEIEYNDRTLSELQVVLHGAAERPMSLFRGRLMVS</sequence>
<dbReference type="EMBL" id="QUTI01020911">
    <property type="protein sequence ID" value="RLO08885.1"/>
    <property type="molecule type" value="Genomic_DNA"/>
</dbReference>
<gene>
    <name evidence="1" type="ORF">DYB28_013707</name>
</gene>
<name>A0A9X8E4M6_APHAT</name>
<dbReference type="AlphaFoldDB" id="A0A9X8E4M6"/>
<protein>
    <submittedName>
        <fullName evidence="1">Uncharacterized protein</fullName>
    </submittedName>
</protein>
<accession>A0A9X8E4M6</accession>
<dbReference type="Proteomes" id="UP000275652">
    <property type="component" value="Unassembled WGS sequence"/>
</dbReference>
<comment type="caution">
    <text evidence="1">The sequence shown here is derived from an EMBL/GenBank/DDBJ whole genome shotgun (WGS) entry which is preliminary data.</text>
</comment>
<organism evidence="1 2">
    <name type="scientific">Aphanomyces astaci</name>
    <name type="common">Crayfish plague agent</name>
    <dbReference type="NCBI Taxonomy" id="112090"/>
    <lineage>
        <taxon>Eukaryota</taxon>
        <taxon>Sar</taxon>
        <taxon>Stramenopiles</taxon>
        <taxon>Oomycota</taxon>
        <taxon>Saprolegniomycetes</taxon>
        <taxon>Saprolegniales</taxon>
        <taxon>Verrucalvaceae</taxon>
        <taxon>Aphanomyces</taxon>
    </lineage>
</organism>
<evidence type="ECO:0000313" key="1">
    <source>
        <dbReference type="EMBL" id="RLO08885.1"/>
    </source>
</evidence>
<reference evidence="1 2" key="1">
    <citation type="journal article" date="2018" name="J. Invertebr. Pathol.">
        <title>New genotyping method for the causative agent of crayfish plague (Aphanomyces astaci) based on whole genome data.</title>
        <authorList>
            <person name="Minardi D."/>
            <person name="Studholme D.J."/>
            <person name="van der Giezen M."/>
            <person name="Pretto T."/>
            <person name="Oidtmann B."/>
        </authorList>
    </citation>
    <scope>NUCLEOTIDE SEQUENCE [LARGE SCALE GENOMIC DNA]</scope>
    <source>
        <strain evidence="1 2">KB13</strain>
    </source>
</reference>
<evidence type="ECO:0000313" key="2">
    <source>
        <dbReference type="Proteomes" id="UP000275652"/>
    </source>
</evidence>